<name>A0A427B4E7_ENSVE</name>
<comment type="caution">
    <text evidence="2">The sequence shown here is derived from an EMBL/GenBank/DDBJ whole genome shotgun (WGS) entry which is preliminary data.</text>
</comment>
<feature type="region of interest" description="Disordered" evidence="1">
    <location>
        <begin position="141"/>
        <end position="166"/>
    </location>
</feature>
<feature type="region of interest" description="Disordered" evidence="1">
    <location>
        <begin position="1"/>
        <end position="29"/>
    </location>
</feature>
<dbReference type="Proteomes" id="UP000287651">
    <property type="component" value="Unassembled WGS sequence"/>
</dbReference>
<evidence type="ECO:0000313" key="2">
    <source>
        <dbReference type="EMBL" id="RRT83326.1"/>
    </source>
</evidence>
<protein>
    <submittedName>
        <fullName evidence="2">Uncharacterized protein</fullName>
    </submittedName>
</protein>
<proteinExistence type="predicted"/>
<organism evidence="2 3">
    <name type="scientific">Ensete ventricosum</name>
    <name type="common">Abyssinian banana</name>
    <name type="synonym">Musa ensete</name>
    <dbReference type="NCBI Taxonomy" id="4639"/>
    <lineage>
        <taxon>Eukaryota</taxon>
        <taxon>Viridiplantae</taxon>
        <taxon>Streptophyta</taxon>
        <taxon>Embryophyta</taxon>
        <taxon>Tracheophyta</taxon>
        <taxon>Spermatophyta</taxon>
        <taxon>Magnoliopsida</taxon>
        <taxon>Liliopsida</taxon>
        <taxon>Zingiberales</taxon>
        <taxon>Musaceae</taxon>
        <taxon>Ensete</taxon>
    </lineage>
</organism>
<dbReference type="AlphaFoldDB" id="A0A427B4E7"/>
<evidence type="ECO:0000313" key="3">
    <source>
        <dbReference type="Proteomes" id="UP000287651"/>
    </source>
</evidence>
<reference evidence="2 3" key="1">
    <citation type="journal article" date="2014" name="Agronomy (Basel)">
        <title>A Draft Genome Sequence for Ensete ventricosum, the Drought-Tolerant Tree Against Hunger.</title>
        <authorList>
            <person name="Harrison J."/>
            <person name="Moore K.A."/>
            <person name="Paszkiewicz K."/>
            <person name="Jones T."/>
            <person name="Grant M."/>
            <person name="Ambacheew D."/>
            <person name="Muzemil S."/>
            <person name="Studholme D.J."/>
        </authorList>
    </citation>
    <scope>NUCLEOTIDE SEQUENCE [LARGE SCALE GENOMIC DNA]</scope>
</reference>
<evidence type="ECO:0000256" key="1">
    <source>
        <dbReference type="SAM" id="MobiDB-lite"/>
    </source>
</evidence>
<dbReference type="EMBL" id="AMZH03000515">
    <property type="protein sequence ID" value="RRT83326.1"/>
    <property type="molecule type" value="Genomic_DNA"/>
</dbReference>
<feature type="compositionally biased region" description="Polar residues" evidence="1">
    <location>
        <begin position="1"/>
        <end position="18"/>
    </location>
</feature>
<accession>A0A427B4E7</accession>
<sequence>MVVSASSCAAKQPESSLTGRRGKEGEEVRRLERRRANRTLGAALIYRRMFTGKIGDDRQSTRRAHKDRETATVARQGLCSEVLDDTPSHVRCTCRGLAPKRPRPLPFGRLLPRKKPSTILVLRSRDDRHTSEGMKRIPRIKFPQRHPPKPTGPSVLLPFSSSEFSF</sequence>
<gene>
    <name evidence="2" type="ORF">B296_00017946</name>
</gene>